<gene>
    <name evidence="4" type="primary">LOC118348922</name>
</gene>
<evidence type="ECO:0000259" key="2">
    <source>
        <dbReference type="Pfam" id="PF03732"/>
    </source>
</evidence>
<dbReference type="GeneID" id="118348922"/>
<name>A0A6P9EIS6_JUGRE</name>
<evidence type="ECO:0000313" key="3">
    <source>
        <dbReference type="Proteomes" id="UP000235220"/>
    </source>
</evidence>
<evidence type="ECO:0000256" key="1">
    <source>
        <dbReference type="SAM" id="MobiDB-lite"/>
    </source>
</evidence>
<dbReference type="Proteomes" id="UP000235220">
    <property type="component" value="Chromosome 7"/>
</dbReference>
<dbReference type="InParanoid" id="A0A6P9EIS6"/>
<dbReference type="AlphaFoldDB" id="A0A6P9EIS6"/>
<organism evidence="3 4">
    <name type="scientific">Juglans regia</name>
    <name type="common">English walnut</name>
    <dbReference type="NCBI Taxonomy" id="51240"/>
    <lineage>
        <taxon>Eukaryota</taxon>
        <taxon>Viridiplantae</taxon>
        <taxon>Streptophyta</taxon>
        <taxon>Embryophyta</taxon>
        <taxon>Tracheophyta</taxon>
        <taxon>Spermatophyta</taxon>
        <taxon>Magnoliopsida</taxon>
        <taxon>eudicotyledons</taxon>
        <taxon>Gunneridae</taxon>
        <taxon>Pentapetalae</taxon>
        <taxon>rosids</taxon>
        <taxon>fabids</taxon>
        <taxon>Fagales</taxon>
        <taxon>Juglandaceae</taxon>
        <taxon>Juglans</taxon>
    </lineage>
</organism>
<dbReference type="InterPro" id="IPR005162">
    <property type="entry name" value="Retrotrans_gag_dom"/>
</dbReference>
<keyword evidence="3" id="KW-1185">Reference proteome</keyword>
<sequence length="311" mass="35374">MTSQNNSNKCRGRPSACVSEDQPETPRDSRDLINAATRLIEAFTSGQTATQVQVPHLTAFDRFCKQHPPLFDGKGTEIDADNWLERLENIFNVIPCTKKQKVEFAVYNLADVANGWWKATRGLLQQELGQTALIMWNKFKEVFNDRFFPLSVREAKTREFANLKQGAMTVRQYASKFVELSRFAPHLVLTESLKAEKFERGLNPRIMDSLLALKIRKFADLEDRAVILEENLHVRTGEFNQKKRQFLAFEQSKGKRPMYSQTPKPLQMVKASQHSIVTPCHACHTCGKPHAGKCLMGTNTCFKCGKADHIV</sequence>
<feature type="domain" description="Retrotransposon gag" evidence="2">
    <location>
        <begin position="104"/>
        <end position="204"/>
    </location>
</feature>
<reference evidence="4" key="1">
    <citation type="submission" date="2025-08" db="UniProtKB">
        <authorList>
            <consortium name="RefSeq"/>
        </authorList>
    </citation>
    <scope>IDENTIFICATION</scope>
    <source>
        <tissue evidence="4">Leaves</tissue>
    </source>
</reference>
<dbReference type="OrthoDB" id="1936908at2759"/>
<feature type="region of interest" description="Disordered" evidence="1">
    <location>
        <begin position="1"/>
        <end position="29"/>
    </location>
</feature>
<dbReference type="PANTHER" id="PTHR34482:SF36">
    <property type="entry name" value="RETROTRANSPOSON GAG DOMAIN-CONTAINING PROTEIN"/>
    <property type="match status" value="1"/>
</dbReference>
<dbReference type="KEGG" id="jre:118348922"/>
<protein>
    <submittedName>
        <fullName evidence="4">Uncharacterized protein LOC118348922</fullName>
    </submittedName>
</protein>
<accession>A0A6P9EIS6</accession>
<dbReference type="Pfam" id="PF03732">
    <property type="entry name" value="Retrotrans_gag"/>
    <property type="match status" value="1"/>
</dbReference>
<evidence type="ECO:0000313" key="4">
    <source>
        <dbReference type="RefSeq" id="XP_035547394.1"/>
    </source>
</evidence>
<dbReference type="PANTHER" id="PTHR34482">
    <property type="entry name" value="DNA DAMAGE-INDUCIBLE PROTEIN 1-LIKE"/>
    <property type="match status" value="1"/>
</dbReference>
<proteinExistence type="predicted"/>
<dbReference type="RefSeq" id="XP_035547394.1">
    <property type="nucleotide sequence ID" value="XM_035691501.1"/>
</dbReference>